<evidence type="ECO:0000313" key="4">
    <source>
        <dbReference type="EMBL" id="KFU78975.1"/>
    </source>
</evidence>
<dbReference type="Pfam" id="PF00156">
    <property type="entry name" value="Pribosyltran"/>
    <property type="match status" value="1"/>
</dbReference>
<protein>
    <submittedName>
        <fullName evidence="4">Phosphoribosyltransferase</fullName>
    </submittedName>
</protein>
<dbReference type="PANTHER" id="PTHR43363">
    <property type="entry name" value="HYPOXANTHINE PHOSPHORIBOSYLTRANSFERASE"/>
    <property type="match status" value="1"/>
</dbReference>
<keyword evidence="1 4" id="KW-0328">Glycosyltransferase</keyword>
<organism evidence="4 5">
    <name type="scientific">Amycolatopsis lurida NRRL 2430</name>
    <dbReference type="NCBI Taxonomy" id="1460371"/>
    <lineage>
        <taxon>Bacteria</taxon>
        <taxon>Bacillati</taxon>
        <taxon>Actinomycetota</taxon>
        <taxon>Actinomycetes</taxon>
        <taxon>Pseudonocardiales</taxon>
        <taxon>Pseudonocardiaceae</taxon>
        <taxon>Amycolatopsis</taxon>
    </lineage>
</organism>
<keyword evidence="5" id="KW-1185">Reference proteome</keyword>
<dbReference type="EMBL" id="JFBM01000021">
    <property type="protein sequence ID" value="KFU78975.1"/>
    <property type="molecule type" value="Genomic_DNA"/>
</dbReference>
<dbReference type="InterPro" id="IPR000836">
    <property type="entry name" value="PRTase_dom"/>
</dbReference>
<dbReference type="RefSeq" id="WP_034314770.1">
    <property type="nucleotide sequence ID" value="NZ_JFBM01000021.1"/>
</dbReference>
<name>A0A2P2FQG7_AMYLU</name>
<accession>A0A2P2FQG7</accession>
<comment type="caution">
    <text evidence="4">The sequence shown here is derived from an EMBL/GenBank/DDBJ whole genome shotgun (WGS) entry which is preliminary data.</text>
</comment>
<dbReference type="GO" id="GO:0016757">
    <property type="term" value="F:glycosyltransferase activity"/>
    <property type="evidence" value="ECO:0007669"/>
    <property type="project" value="UniProtKB-KW"/>
</dbReference>
<dbReference type="InterPro" id="IPR029057">
    <property type="entry name" value="PRTase-like"/>
</dbReference>
<dbReference type="AlphaFoldDB" id="A0A2P2FQG7"/>
<evidence type="ECO:0000313" key="5">
    <source>
        <dbReference type="Proteomes" id="UP000256220"/>
    </source>
</evidence>
<sequence length="165" mass="18426">MAEEREELTWELFGTASRELAQAVADDGFEPDLILSIARGGLFVAGALGYALDVKNLHVMNVEFYTGVDQRLDLPVMLPPVPNVVDLTKKKVLVADDVADTGATLKLVRDFCADHVAEVRCAVVYEKPRSEVKCEYVWKHTDRWINFPWSVQAPVVRRVGQVLDA</sequence>
<proteinExistence type="predicted"/>
<dbReference type="PANTHER" id="PTHR43363:SF1">
    <property type="entry name" value="HYPOXANTHINE-GUANINE PHOSPHORIBOSYLTRANSFERASE"/>
    <property type="match status" value="1"/>
</dbReference>
<evidence type="ECO:0000259" key="3">
    <source>
        <dbReference type="Pfam" id="PF00156"/>
    </source>
</evidence>
<gene>
    <name evidence="4" type="ORF">BB31_23420</name>
</gene>
<keyword evidence="2 4" id="KW-0808">Transferase</keyword>
<feature type="domain" description="Phosphoribosyltransferase" evidence="3">
    <location>
        <begin position="11"/>
        <end position="152"/>
    </location>
</feature>
<dbReference type="CDD" id="cd06223">
    <property type="entry name" value="PRTases_typeI"/>
    <property type="match status" value="1"/>
</dbReference>
<dbReference type="Proteomes" id="UP000256220">
    <property type="component" value="Unassembled WGS sequence"/>
</dbReference>
<reference evidence="4 5" key="1">
    <citation type="journal article" date="2014" name="Genome Announc.">
        <title>Draft Genome Sequence of Amycolatopsis lurida NRRL 2430, Producer of the Glycopeptide Family Antibiotic Ristocetin.</title>
        <authorList>
            <person name="Kwun M.J."/>
            <person name="Hong H.J."/>
        </authorList>
    </citation>
    <scope>NUCLEOTIDE SEQUENCE [LARGE SCALE GENOMIC DNA]</scope>
    <source>
        <strain evidence="4 5">NRRL 2430</strain>
    </source>
</reference>
<dbReference type="Gene3D" id="3.40.50.2020">
    <property type="match status" value="1"/>
</dbReference>
<evidence type="ECO:0000256" key="2">
    <source>
        <dbReference type="ARBA" id="ARBA00022679"/>
    </source>
</evidence>
<dbReference type="SUPFAM" id="SSF53271">
    <property type="entry name" value="PRTase-like"/>
    <property type="match status" value="1"/>
</dbReference>
<evidence type="ECO:0000256" key="1">
    <source>
        <dbReference type="ARBA" id="ARBA00022676"/>
    </source>
</evidence>